<keyword evidence="10" id="KW-0732">Signal</keyword>
<feature type="domain" description="Cadherin" evidence="11">
    <location>
        <begin position="733"/>
        <end position="825"/>
    </location>
</feature>
<accession>A0AAV5SAQ9</accession>
<protein>
    <recommendedName>
        <fullName evidence="11">Cadherin domain-containing protein</fullName>
    </recommendedName>
</protein>
<evidence type="ECO:0000256" key="6">
    <source>
        <dbReference type="ARBA" id="ARBA00022989"/>
    </source>
</evidence>
<dbReference type="InterPro" id="IPR002126">
    <property type="entry name" value="Cadherin-like_dom"/>
</dbReference>
<feature type="chain" id="PRO_5043921527" description="Cadherin domain-containing protein" evidence="10">
    <location>
        <begin position="18"/>
        <end position="1377"/>
    </location>
</feature>
<keyword evidence="2 9" id="KW-0812">Transmembrane</keyword>
<dbReference type="Gene3D" id="2.60.40.60">
    <property type="entry name" value="Cadherins"/>
    <property type="match status" value="6"/>
</dbReference>
<feature type="non-terminal residue" evidence="12">
    <location>
        <position position="1"/>
    </location>
</feature>
<keyword evidence="3" id="KW-0677">Repeat</keyword>
<evidence type="ECO:0000313" key="13">
    <source>
        <dbReference type="Proteomes" id="UP001432027"/>
    </source>
</evidence>
<comment type="caution">
    <text evidence="12">The sequence shown here is derived from an EMBL/GenBank/DDBJ whole genome shotgun (WGS) entry which is preliminary data.</text>
</comment>
<evidence type="ECO:0000256" key="7">
    <source>
        <dbReference type="ARBA" id="ARBA00023136"/>
    </source>
</evidence>
<evidence type="ECO:0000256" key="2">
    <source>
        <dbReference type="ARBA" id="ARBA00022692"/>
    </source>
</evidence>
<proteinExistence type="predicted"/>
<reference evidence="12" key="1">
    <citation type="submission" date="2023-10" db="EMBL/GenBank/DDBJ databases">
        <title>Genome assembly of Pristionchus species.</title>
        <authorList>
            <person name="Yoshida K."/>
            <person name="Sommer R.J."/>
        </authorList>
    </citation>
    <scope>NUCLEOTIDE SEQUENCE</scope>
    <source>
        <strain evidence="12">RS0144</strain>
    </source>
</reference>
<feature type="signal peptide" evidence="10">
    <location>
        <begin position="1"/>
        <end position="17"/>
    </location>
</feature>
<evidence type="ECO:0000313" key="12">
    <source>
        <dbReference type="EMBL" id="GMS78269.1"/>
    </source>
</evidence>
<keyword evidence="4 8" id="KW-0106">Calcium</keyword>
<evidence type="ECO:0000256" key="8">
    <source>
        <dbReference type="PROSITE-ProRule" id="PRU00043"/>
    </source>
</evidence>
<feature type="domain" description="Cadherin" evidence="11">
    <location>
        <begin position="20"/>
        <end position="120"/>
    </location>
</feature>
<keyword evidence="5" id="KW-0130">Cell adhesion</keyword>
<sequence>GMDQFLAFLLLIKGLHSIFINSSLLLIDEDFPIHSDLPIKICPKSVRLIDGDPSGLFSLHPLANTSCLTLRLNSPLDADIRSSSSPSPFVSFSLLFAASSKSRVNLEIQLIDVNDNAPTLIDPPGIVRIPEGTKRGSLITTFTSFDGDSGIFGLPRYSILPKQSGVSIRRGASDGKGRTVSELIMEEGVETSLALTLSIQDGDPSGEGITHTTLWNFTLVPASTNVIPPPQFSSIVGQSIMIRVDIPIGSTLFSLREDEDQNERIYAIEVNAYLRVDQRSGEIVLMKRPESEEEKTFRVKVTDPSTRLFTQENLRVLFSVLPVPMPSSFYLLPSYNLSIQEETMSHLPIADLPHGVSLSISSLPPNIPLIVDGGNLRVGRIDRDMMTDNLLSFDIRAVNSSGLSIGESKIWITVEDINDNFPIFSQTNYTFGLTKEGADEKSGGVFIGRIGVGDDDATSPFNTVTLYTRDPRLRVENDGSVFTTKEIKDEEMVVRIFASDGGTPNKTSSTIVQVQMIEEEKITVLPEQKLIDWNGSGDGSKKYSILRMKAPRYSQDEVKEWIQINEKNGSLLLIYRVPSAQIRLLLLIKGDRDESPKSILLLFPHNDALSFSKREYTVFVSRPSNQSILDLSLVSRAENVTYSLEDFASSHPFIVDDEGRIFWKSTDEFPPSNWLNGSIVVKDQELREDRVPINFHFNSTNIHIPQFSSSSFVIFLSIPSIRGKLLPLPSPPAIDLDPLDPLQYSIIDSSELFSVNSSTGRVNLINDITEEGTYSFSLVVNDNGGMIPFHQQSIKVDVIARKDGDLIGMETNLQSLTAHFDSPIRSIVTKLDYNGSVKLTSTDKYFRVNERRELIVNEKINKLVNQKVCAHLQSLSQSIPFCINIIDNQSLPIVEFPLDGSTHPVEEGRMNDRIIQIKLAPSSPPAAFRLQNQTHSEWDWLSLSPSGVLSTLRPLDHEKRSSIPIRIGVCSLDGKCTPLQFTLKVLDLNDHCPIFEAKTLEVSTNENEWKFPQKILTLPQVKDGDSDPINRHNCYSIDSPLFFFHPSSSYDIYTNTSFDREITPVIRFNVIVFDCDLKCQSMTDQINSTLAITLKINDINDNFPRFSSRVKHLTVVGGSTIPAGTQMAIFTASDPDEDELIYSIKGSIRTKDSVVQPSDAPFFVNSSSGQLLTRSTLSSPSYSFTIQVNDTASHQDEMDIHITTVSLDQHTEILFEIPFESFLQKEYEITELLSAGSSFTAVIDKCRQSANSTLVLLHFMDSTAVAEAGKAIENLNRSPSPAVIELKSIYKMRLQDVTSEPHENTITRLILMGSTLILFIFCLIFLLILCRAKRDQSKPNSLTTQFGAHAVKRRPYWSEISAPIVSKASQSLQSTEL</sequence>
<feature type="domain" description="Cadherin" evidence="11">
    <location>
        <begin position="1023"/>
        <end position="1106"/>
    </location>
</feature>
<feature type="domain" description="Cadherin" evidence="11">
    <location>
        <begin position="298"/>
        <end position="424"/>
    </location>
</feature>
<dbReference type="SMART" id="SM00112">
    <property type="entry name" value="CA"/>
    <property type="match status" value="5"/>
</dbReference>
<keyword evidence="6 9" id="KW-1133">Transmembrane helix</keyword>
<dbReference type="GO" id="GO:0005911">
    <property type="term" value="C:cell-cell junction"/>
    <property type="evidence" value="ECO:0007669"/>
    <property type="project" value="TreeGrafter"/>
</dbReference>
<feature type="transmembrane region" description="Helical" evidence="9">
    <location>
        <begin position="1309"/>
        <end position="1330"/>
    </location>
</feature>
<dbReference type="InterPro" id="IPR020894">
    <property type="entry name" value="Cadherin_CS"/>
</dbReference>
<dbReference type="Proteomes" id="UP001432027">
    <property type="component" value="Unassembled WGS sequence"/>
</dbReference>
<name>A0AAV5SAQ9_9BILA</name>
<keyword evidence="13" id="KW-1185">Reference proteome</keyword>
<dbReference type="GO" id="GO:0007156">
    <property type="term" value="P:homophilic cell adhesion via plasma membrane adhesion molecules"/>
    <property type="evidence" value="ECO:0007669"/>
    <property type="project" value="InterPro"/>
</dbReference>
<organism evidence="12 13">
    <name type="scientific">Pristionchus entomophagus</name>
    <dbReference type="NCBI Taxonomy" id="358040"/>
    <lineage>
        <taxon>Eukaryota</taxon>
        <taxon>Metazoa</taxon>
        <taxon>Ecdysozoa</taxon>
        <taxon>Nematoda</taxon>
        <taxon>Chromadorea</taxon>
        <taxon>Rhabditida</taxon>
        <taxon>Rhabditina</taxon>
        <taxon>Diplogasteromorpha</taxon>
        <taxon>Diplogasteroidea</taxon>
        <taxon>Neodiplogasteridae</taxon>
        <taxon>Pristionchus</taxon>
    </lineage>
</organism>
<dbReference type="PRINTS" id="PR00205">
    <property type="entry name" value="CADHERIN"/>
</dbReference>
<dbReference type="PROSITE" id="PS50268">
    <property type="entry name" value="CADHERIN_2"/>
    <property type="match status" value="7"/>
</dbReference>
<evidence type="ECO:0000256" key="10">
    <source>
        <dbReference type="SAM" id="SignalP"/>
    </source>
</evidence>
<dbReference type="GO" id="GO:0005886">
    <property type="term" value="C:plasma membrane"/>
    <property type="evidence" value="ECO:0007669"/>
    <property type="project" value="InterPro"/>
</dbReference>
<evidence type="ECO:0000256" key="9">
    <source>
        <dbReference type="SAM" id="Phobius"/>
    </source>
</evidence>
<feature type="domain" description="Cadherin" evidence="11">
    <location>
        <begin position="1122"/>
        <end position="1215"/>
    </location>
</feature>
<feature type="domain" description="Cadherin" evidence="11">
    <location>
        <begin position="912"/>
        <end position="995"/>
    </location>
</feature>
<evidence type="ECO:0000256" key="1">
    <source>
        <dbReference type="ARBA" id="ARBA00004370"/>
    </source>
</evidence>
<dbReference type="PANTHER" id="PTHR24025:SF23">
    <property type="entry name" value="NEURAL-CADHERIN"/>
    <property type="match status" value="1"/>
</dbReference>
<evidence type="ECO:0000256" key="4">
    <source>
        <dbReference type="ARBA" id="ARBA00022837"/>
    </source>
</evidence>
<evidence type="ECO:0000256" key="3">
    <source>
        <dbReference type="ARBA" id="ARBA00022737"/>
    </source>
</evidence>
<dbReference type="EMBL" id="BTSX01000001">
    <property type="protein sequence ID" value="GMS78269.1"/>
    <property type="molecule type" value="Genomic_DNA"/>
</dbReference>
<dbReference type="InterPro" id="IPR015919">
    <property type="entry name" value="Cadherin-like_sf"/>
</dbReference>
<dbReference type="PROSITE" id="PS00232">
    <property type="entry name" value="CADHERIN_1"/>
    <property type="match status" value="3"/>
</dbReference>
<gene>
    <name evidence="12" type="ORF">PENTCL1PPCAC_444</name>
</gene>
<dbReference type="CDD" id="cd11304">
    <property type="entry name" value="Cadherin_repeat"/>
    <property type="match status" value="6"/>
</dbReference>
<dbReference type="SUPFAM" id="SSF49313">
    <property type="entry name" value="Cadherin-like"/>
    <property type="match status" value="6"/>
</dbReference>
<feature type="domain" description="Cadherin" evidence="11">
    <location>
        <begin position="121"/>
        <end position="232"/>
    </location>
</feature>
<dbReference type="InterPro" id="IPR050971">
    <property type="entry name" value="Cadherin-domain_protein"/>
</dbReference>
<evidence type="ECO:0000259" key="11">
    <source>
        <dbReference type="PROSITE" id="PS50268"/>
    </source>
</evidence>
<keyword evidence="7 9" id="KW-0472">Membrane</keyword>
<evidence type="ECO:0000256" key="5">
    <source>
        <dbReference type="ARBA" id="ARBA00022889"/>
    </source>
</evidence>
<dbReference type="GO" id="GO:0005509">
    <property type="term" value="F:calcium ion binding"/>
    <property type="evidence" value="ECO:0007669"/>
    <property type="project" value="UniProtKB-UniRule"/>
</dbReference>
<dbReference type="PANTHER" id="PTHR24025">
    <property type="entry name" value="DESMOGLEIN FAMILY MEMBER"/>
    <property type="match status" value="1"/>
</dbReference>
<comment type="subcellular location">
    <subcellularLocation>
        <location evidence="1">Membrane</location>
    </subcellularLocation>
</comment>